<feature type="transmembrane region" description="Helical" evidence="2">
    <location>
        <begin position="318"/>
        <end position="340"/>
    </location>
</feature>
<dbReference type="EMBL" id="MN739615">
    <property type="protein sequence ID" value="QHT16017.1"/>
    <property type="molecule type" value="Genomic_DNA"/>
</dbReference>
<reference evidence="3" key="1">
    <citation type="journal article" date="2020" name="Nature">
        <title>Giant virus diversity and host interactions through global metagenomics.</title>
        <authorList>
            <person name="Schulz F."/>
            <person name="Roux S."/>
            <person name="Paez-Espino D."/>
            <person name="Jungbluth S."/>
            <person name="Walsh D.A."/>
            <person name="Denef V.J."/>
            <person name="McMahon K.D."/>
            <person name="Konstantinidis K.T."/>
            <person name="Eloe-Fadrosh E.A."/>
            <person name="Kyrpides N.C."/>
            <person name="Woyke T."/>
        </authorList>
    </citation>
    <scope>NUCLEOTIDE SEQUENCE</scope>
    <source>
        <strain evidence="3">GVMAG-M-3300023174-182</strain>
    </source>
</reference>
<evidence type="ECO:0000256" key="1">
    <source>
        <dbReference type="SAM" id="MobiDB-lite"/>
    </source>
</evidence>
<keyword evidence="2" id="KW-0812">Transmembrane</keyword>
<evidence type="ECO:0000256" key="2">
    <source>
        <dbReference type="SAM" id="Phobius"/>
    </source>
</evidence>
<dbReference type="AlphaFoldDB" id="A0A6C0DHK4"/>
<feature type="transmembrane region" description="Helical" evidence="2">
    <location>
        <begin position="172"/>
        <end position="201"/>
    </location>
</feature>
<protein>
    <submittedName>
        <fullName evidence="3">Uncharacterized protein</fullName>
    </submittedName>
</protein>
<accession>A0A6C0DHK4</accession>
<feature type="region of interest" description="Disordered" evidence="1">
    <location>
        <begin position="1"/>
        <end position="32"/>
    </location>
</feature>
<keyword evidence="2" id="KW-1133">Transmembrane helix</keyword>
<feature type="compositionally biased region" description="Polar residues" evidence="1">
    <location>
        <begin position="1"/>
        <end position="12"/>
    </location>
</feature>
<keyword evidence="2" id="KW-0472">Membrane</keyword>
<feature type="transmembrane region" description="Helical" evidence="2">
    <location>
        <begin position="257"/>
        <end position="273"/>
    </location>
</feature>
<organism evidence="3">
    <name type="scientific">viral metagenome</name>
    <dbReference type="NCBI Taxonomy" id="1070528"/>
    <lineage>
        <taxon>unclassified sequences</taxon>
        <taxon>metagenomes</taxon>
        <taxon>organismal metagenomes</taxon>
    </lineage>
</organism>
<name>A0A6C0DHK4_9ZZZZ</name>
<feature type="transmembrane region" description="Helical" evidence="2">
    <location>
        <begin position="231"/>
        <end position="251"/>
    </location>
</feature>
<feature type="transmembrane region" description="Helical" evidence="2">
    <location>
        <begin position="135"/>
        <end position="152"/>
    </location>
</feature>
<sequence length="397" mass="45308">MISTANENNTSDIENKKNEKKKSKTSGEGSSNSVGNIVSFIIKIVIIIIVVVFYFIYSSSILYTCKLAQSNIIPTDTDCSPFTNYKMKINEIETNIFLTNTKPQESVKLVFPYDSYNSKNTFLDMFREYKEYSKSNFLINYFYSIVEGLIGYNNKAINIFLNSLNKAPEIIILLFGPVLYSVYLFFVHIIGLFVVSIYYYFKSMGWFFKTNTNANMNEKSKWHDVTLLEPFNYGMGIFFVFVFFILFWILLFTIMPIMNVIVLGICLFSTLGYKGSIDNKQVSAVDIIKDTFKYHKSIISWIITIFVITSTFSSMGSIAGVISILIVVLIYFKIIPFGLFETVYPENVSKLTSFEQAVKTCGNSVFENPSFFGNLFGSKNQKGGNIIKALKKLSKKM</sequence>
<feature type="transmembrane region" description="Helical" evidence="2">
    <location>
        <begin position="294"/>
        <end position="312"/>
    </location>
</feature>
<feature type="transmembrane region" description="Helical" evidence="2">
    <location>
        <begin position="37"/>
        <end position="57"/>
    </location>
</feature>
<evidence type="ECO:0000313" key="3">
    <source>
        <dbReference type="EMBL" id="QHT16017.1"/>
    </source>
</evidence>
<proteinExistence type="predicted"/>